<proteinExistence type="predicted"/>
<protein>
    <submittedName>
        <fullName evidence="1">Uncharacterized protein</fullName>
    </submittedName>
</protein>
<keyword evidence="2" id="KW-1185">Reference proteome</keyword>
<dbReference type="Proteomes" id="UP001207468">
    <property type="component" value="Unassembled WGS sequence"/>
</dbReference>
<accession>A0ACC0UJN4</accession>
<sequence length="668" mass="71799">MSQAHGAVCSPESVTRKSASRYSLNAFGRALADVMNKDTNIKDSSRERAAKKPRDSSAHSIRRVNAMSSNMNSTNDRRSSIGERPPAQEDTFSPSETITRTSRRRSALLKDAVSPVVPVKASSPAVPTRRSTLRPRPTGNGSALPKFRPRSALIGSHKDPPSPPHLGTRKRATSSDEEKVEAKGIHVKLDSGTTALHEKTARPISPLPQRALPTSRSAKLSPSPPAKSSPRTLPSPTRNITPPPNKMDRTSKLGTPSRSTIPRPPSSTSSSSSLPTPRTPTRQTTRNHGTSAKGGTSSCTPARKQPESPSGKKTKQDGIPKIVKVDQFNRSHSESSTSSAFTEGDSIDDIEFMLGSVVSPTAPTPALPRLQDRHQHGNIPQTPSRASNLPTRANLSYLSPMPPPIGAPPSLKLMRAGHDRGSLLSWDQLVAVGDRTLGEGEIDKMIADVPAPFSPAPSTVDLELTIPESPSLSTLPSPAGYGSISQVLLPDVTPSPASTKHMQFSEHSRPATADASLVVMLRLQLASMENIAKERLTRITALEAQLDCAADLAAQVTALEEQMHVSFENRDRAAEERATLEEQLRGADVAKELAVQDAVRKTAEDGVRLKVAAEEAVRRKCEVNAAARTAATSWVSVHELALSELEFVRAQRETVAFLLASLDQYHII</sequence>
<dbReference type="EMBL" id="JAGFNK010000017">
    <property type="protein sequence ID" value="KAI9511776.1"/>
    <property type="molecule type" value="Genomic_DNA"/>
</dbReference>
<evidence type="ECO:0000313" key="2">
    <source>
        <dbReference type="Proteomes" id="UP001207468"/>
    </source>
</evidence>
<reference evidence="1" key="1">
    <citation type="submission" date="2021-03" db="EMBL/GenBank/DDBJ databases">
        <title>Evolutionary priming and transition to the ectomycorrhizal habit in an iconic lineage of mushroom-forming fungi: is preadaptation a requirement?</title>
        <authorList>
            <consortium name="DOE Joint Genome Institute"/>
            <person name="Looney B.P."/>
            <person name="Miyauchi S."/>
            <person name="Morin E."/>
            <person name="Drula E."/>
            <person name="Courty P.E."/>
            <person name="Chicoki N."/>
            <person name="Fauchery L."/>
            <person name="Kohler A."/>
            <person name="Kuo A."/>
            <person name="LaButti K."/>
            <person name="Pangilinan J."/>
            <person name="Lipzen A."/>
            <person name="Riley R."/>
            <person name="Andreopoulos W."/>
            <person name="He G."/>
            <person name="Johnson J."/>
            <person name="Barry K.W."/>
            <person name="Grigoriev I.V."/>
            <person name="Nagy L."/>
            <person name="Hibbett D."/>
            <person name="Henrissat B."/>
            <person name="Matheny P.B."/>
            <person name="Labbe J."/>
            <person name="Martin A.F."/>
        </authorList>
    </citation>
    <scope>NUCLEOTIDE SEQUENCE</scope>
    <source>
        <strain evidence="1">BPL698</strain>
    </source>
</reference>
<comment type="caution">
    <text evidence="1">The sequence shown here is derived from an EMBL/GenBank/DDBJ whole genome shotgun (WGS) entry which is preliminary data.</text>
</comment>
<evidence type="ECO:0000313" key="1">
    <source>
        <dbReference type="EMBL" id="KAI9511776.1"/>
    </source>
</evidence>
<name>A0ACC0UJN4_9AGAM</name>
<gene>
    <name evidence="1" type="ORF">F5148DRAFT_1168743</name>
</gene>
<organism evidence="1 2">
    <name type="scientific">Russula earlei</name>
    <dbReference type="NCBI Taxonomy" id="71964"/>
    <lineage>
        <taxon>Eukaryota</taxon>
        <taxon>Fungi</taxon>
        <taxon>Dikarya</taxon>
        <taxon>Basidiomycota</taxon>
        <taxon>Agaricomycotina</taxon>
        <taxon>Agaricomycetes</taxon>
        <taxon>Russulales</taxon>
        <taxon>Russulaceae</taxon>
        <taxon>Russula</taxon>
    </lineage>
</organism>